<organism evidence="1 2">
    <name type="scientific">Datura stramonium</name>
    <name type="common">Jimsonweed</name>
    <name type="synonym">Common thornapple</name>
    <dbReference type="NCBI Taxonomy" id="4076"/>
    <lineage>
        <taxon>Eukaryota</taxon>
        <taxon>Viridiplantae</taxon>
        <taxon>Streptophyta</taxon>
        <taxon>Embryophyta</taxon>
        <taxon>Tracheophyta</taxon>
        <taxon>Spermatophyta</taxon>
        <taxon>Magnoliopsida</taxon>
        <taxon>eudicotyledons</taxon>
        <taxon>Gunneridae</taxon>
        <taxon>Pentapetalae</taxon>
        <taxon>asterids</taxon>
        <taxon>lamiids</taxon>
        <taxon>Solanales</taxon>
        <taxon>Solanaceae</taxon>
        <taxon>Solanoideae</taxon>
        <taxon>Datureae</taxon>
        <taxon>Datura</taxon>
    </lineage>
</organism>
<dbReference type="EMBL" id="JACEIK010018708">
    <property type="protein sequence ID" value="MCE5166024.1"/>
    <property type="molecule type" value="Genomic_DNA"/>
</dbReference>
<gene>
    <name evidence="1" type="ORF">HAX54_014126</name>
</gene>
<protein>
    <submittedName>
        <fullName evidence="1">Uncharacterized protein</fullName>
    </submittedName>
</protein>
<accession>A0ABS8Y4U1</accession>
<evidence type="ECO:0000313" key="1">
    <source>
        <dbReference type="EMBL" id="MCE5166024.1"/>
    </source>
</evidence>
<keyword evidence="2" id="KW-1185">Reference proteome</keyword>
<dbReference type="Proteomes" id="UP000823775">
    <property type="component" value="Unassembled WGS sequence"/>
</dbReference>
<evidence type="ECO:0000313" key="2">
    <source>
        <dbReference type="Proteomes" id="UP000823775"/>
    </source>
</evidence>
<sequence>MAGVGGVGVIAKGEVVISGEGSDDVPSSVPSIELTIVSGIVPPKFSSSCLGSEGMFIVSVSKRIPSFRAGALTYSVEDGTRRISCSSSFSYKSILTKRLNFVIRFQIGESF</sequence>
<name>A0ABS8Y4U1_DATST</name>
<reference evidence="1 2" key="1">
    <citation type="journal article" date="2021" name="BMC Genomics">
        <title>Datura genome reveals duplications of psychoactive alkaloid biosynthetic genes and high mutation rate following tissue culture.</title>
        <authorList>
            <person name="Rajewski A."/>
            <person name="Carter-House D."/>
            <person name="Stajich J."/>
            <person name="Litt A."/>
        </authorList>
    </citation>
    <scope>NUCLEOTIDE SEQUENCE [LARGE SCALE GENOMIC DNA]</scope>
    <source>
        <strain evidence="1">AR-01</strain>
    </source>
</reference>
<proteinExistence type="predicted"/>
<comment type="caution">
    <text evidence="1">The sequence shown here is derived from an EMBL/GenBank/DDBJ whole genome shotgun (WGS) entry which is preliminary data.</text>
</comment>